<keyword evidence="2" id="KW-0560">Oxidoreductase</keyword>
<dbReference type="Proteomes" id="UP000248616">
    <property type="component" value="Unassembled WGS sequence"/>
</dbReference>
<dbReference type="InterPro" id="IPR036291">
    <property type="entry name" value="NAD(P)-bd_dom_sf"/>
</dbReference>
<proteinExistence type="predicted"/>
<dbReference type="GO" id="GO:0005829">
    <property type="term" value="C:cytosol"/>
    <property type="evidence" value="ECO:0007669"/>
    <property type="project" value="TreeGrafter"/>
</dbReference>
<dbReference type="Pfam" id="PF08240">
    <property type="entry name" value="ADH_N"/>
    <property type="match status" value="1"/>
</dbReference>
<dbReference type="EMBL" id="MZXV01000052">
    <property type="protein sequence ID" value="PZV35945.1"/>
    <property type="molecule type" value="Genomic_DNA"/>
</dbReference>
<organism evidence="4 5">
    <name type="scientific">Mesorhizobium kowhaii</name>
    <dbReference type="NCBI Taxonomy" id="1300272"/>
    <lineage>
        <taxon>Bacteria</taxon>
        <taxon>Pseudomonadati</taxon>
        <taxon>Pseudomonadota</taxon>
        <taxon>Alphaproteobacteria</taxon>
        <taxon>Hyphomicrobiales</taxon>
        <taxon>Phyllobacteriaceae</taxon>
        <taxon>Mesorhizobium</taxon>
    </lineage>
</organism>
<dbReference type="PANTHER" id="PTHR48106">
    <property type="entry name" value="QUINONE OXIDOREDUCTASE PIG3-RELATED"/>
    <property type="match status" value="1"/>
</dbReference>
<protein>
    <submittedName>
        <fullName evidence="4">Quinone oxidoreductase</fullName>
    </submittedName>
</protein>
<accession>A0A2W7BYL7</accession>
<evidence type="ECO:0000313" key="5">
    <source>
        <dbReference type="Proteomes" id="UP000248616"/>
    </source>
</evidence>
<comment type="caution">
    <text evidence="4">The sequence shown here is derived from an EMBL/GenBank/DDBJ whole genome shotgun (WGS) entry which is preliminary data.</text>
</comment>
<reference evidence="5" key="1">
    <citation type="submission" date="2017-03" db="EMBL/GenBank/DDBJ databases">
        <authorList>
            <person name="Safronova V.I."/>
            <person name="Sazanova A.L."/>
            <person name="Chirak E.R."/>
        </authorList>
    </citation>
    <scope>NUCLEOTIDE SEQUENCE [LARGE SCALE GENOMIC DNA]</scope>
    <source>
        <strain evidence="5">Ach-343</strain>
    </source>
</reference>
<dbReference type="InterPro" id="IPR047618">
    <property type="entry name" value="QOR-like"/>
</dbReference>
<dbReference type="OrthoDB" id="9805883at2"/>
<dbReference type="PANTHER" id="PTHR48106:SF13">
    <property type="entry name" value="QUINONE OXIDOREDUCTASE-RELATED"/>
    <property type="match status" value="1"/>
</dbReference>
<dbReference type="AlphaFoldDB" id="A0A2W7BYL7"/>
<dbReference type="InterPro" id="IPR013154">
    <property type="entry name" value="ADH-like_N"/>
</dbReference>
<dbReference type="InterPro" id="IPR011032">
    <property type="entry name" value="GroES-like_sf"/>
</dbReference>
<feature type="domain" description="Enoyl reductase (ER)" evidence="3">
    <location>
        <begin position="11"/>
        <end position="322"/>
    </location>
</feature>
<dbReference type="InterPro" id="IPR020843">
    <property type="entry name" value="ER"/>
</dbReference>
<keyword evidence="5" id="KW-1185">Reference proteome</keyword>
<dbReference type="SUPFAM" id="SSF50129">
    <property type="entry name" value="GroES-like"/>
    <property type="match status" value="1"/>
</dbReference>
<dbReference type="SUPFAM" id="SSF51735">
    <property type="entry name" value="NAD(P)-binding Rossmann-fold domains"/>
    <property type="match status" value="1"/>
</dbReference>
<gene>
    <name evidence="4" type="ORF">B5V02_24460</name>
</gene>
<dbReference type="Gene3D" id="3.40.50.720">
    <property type="entry name" value="NAD(P)-binding Rossmann-like Domain"/>
    <property type="match status" value="1"/>
</dbReference>
<dbReference type="RefSeq" id="WP_111546695.1">
    <property type="nucleotide sequence ID" value="NZ_MZXV01000052.1"/>
</dbReference>
<sequence length="324" mass="33196">MSIAIRLTQTGGPNVLIVEPITEARPAQGEVWIEQEAIGVNVLDVTQRNGSVPILLPSGLGLEAAGRVAAIGLDVANVAVGDRVAYILGPIGSYASGRLYPAERLVRLPDVLSADNAAAILFKGVTAHYLLHSTYAVGPGTIVLLYGAAGALGQIMVPWAKSLGAFVIGVVSKEASVERARALGCDAVLIWGACDLPAEVARLTDGQKAHVVYDGIGKLTFAASLDSLRPRGLMVSFGASSGSPEPVAVGTLNAKGSLFLTRPGLGAHATDLVEYRQRADAVFGAVKAGVIKPATWKAFPLSDAAAAHAALEGGQSAGAILLKP</sequence>
<dbReference type="GO" id="GO:0003960">
    <property type="term" value="F:quinone reductase (NADPH) activity"/>
    <property type="evidence" value="ECO:0007669"/>
    <property type="project" value="InterPro"/>
</dbReference>
<dbReference type="Gene3D" id="3.90.180.10">
    <property type="entry name" value="Medium-chain alcohol dehydrogenases, catalytic domain"/>
    <property type="match status" value="1"/>
</dbReference>
<evidence type="ECO:0000259" key="3">
    <source>
        <dbReference type="SMART" id="SM00829"/>
    </source>
</evidence>
<evidence type="ECO:0000256" key="1">
    <source>
        <dbReference type="ARBA" id="ARBA00022857"/>
    </source>
</evidence>
<dbReference type="SMART" id="SM00829">
    <property type="entry name" value="PKS_ER"/>
    <property type="match status" value="1"/>
</dbReference>
<evidence type="ECO:0000313" key="4">
    <source>
        <dbReference type="EMBL" id="PZV35945.1"/>
    </source>
</evidence>
<dbReference type="InterPro" id="IPR013149">
    <property type="entry name" value="ADH-like_C"/>
</dbReference>
<dbReference type="GO" id="GO:0070402">
    <property type="term" value="F:NADPH binding"/>
    <property type="evidence" value="ECO:0007669"/>
    <property type="project" value="TreeGrafter"/>
</dbReference>
<keyword evidence="1" id="KW-0521">NADP</keyword>
<dbReference type="Pfam" id="PF00107">
    <property type="entry name" value="ADH_zinc_N"/>
    <property type="match status" value="1"/>
</dbReference>
<dbReference type="GO" id="GO:0035925">
    <property type="term" value="F:mRNA 3'-UTR AU-rich region binding"/>
    <property type="evidence" value="ECO:0007669"/>
    <property type="project" value="TreeGrafter"/>
</dbReference>
<name>A0A2W7BYL7_9HYPH</name>
<evidence type="ECO:0000256" key="2">
    <source>
        <dbReference type="ARBA" id="ARBA00023002"/>
    </source>
</evidence>
<dbReference type="CDD" id="cd05286">
    <property type="entry name" value="QOR2"/>
    <property type="match status" value="1"/>
</dbReference>